<evidence type="ECO:0000256" key="6">
    <source>
        <dbReference type="ARBA" id="ARBA00022918"/>
    </source>
</evidence>
<dbReference type="Proteomes" id="UP000254400">
    <property type="component" value="Unassembled WGS sequence"/>
</dbReference>
<feature type="domain" description="Reverse transcriptase" evidence="10">
    <location>
        <begin position="1"/>
        <end position="239"/>
    </location>
</feature>
<dbReference type="EMBL" id="UGSC01000001">
    <property type="protein sequence ID" value="SUA71207.1"/>
    <property type="molecule type" value="Genomic_DNA"/>
</dbReference>
<evidence type="ECO:0000256" key="1">
    <source>
        <dbReference type="ARBA" id="ARBA00012493"/>
    </source>
</evidence>
<dbReference type="GO" id="GO:0003964">
    <property type="term" value="F:RNA-directed DNA polymerase activity"/>
    <property type="evidence" value="ECO:0007669"/>
    <property type="project" value="UniProtKB-KW"/>
</dbReference>
<evidence type="ECO:0000256" key="8">
    <source>
        <dbReference type="ARBA" id="ARBA00034120"/>
    </source>
</evidence>
<dbReference type="EC" id="2.7.7.49" evidence="1"/>
<dbReference type="PANTHER" id="PTHR34047:SF7">
    <property type="entry name" value="RNA-DIRECTED DNA POLYMERASE"/>
    <property type="match status" value="1"/>
</dbReference>
<dbReference type="InterPro" id="IPR051083">
    <property type="entry name" value="GrpII_Intron_Splice-Mob/Def"/>
</dbReference>
<comment type="similarity">
    <text evidence="8">Belongs to the bacterial reverse transcriptase family.</text>
</comment>
<evidence type="ECO:0000256" key="4">
    <source>
        <dbReference type="ARBA" id="ARBA00022723"/>
    </source>
</evidence>
<evidence type="ECO:0000256" key="2">
    <source>
        <dbReference type="ARBA" id="ARBA00022679"/>
    </source>
</evidence>
<dbReference type="GO" id="GO:0003723">
    <property type="term" value="F:RNA binding"/>
    <property type="evidence" value="ECO:0007669"/>
    <property type="project" value="InterPro"/>
</dbReference>
<keyword evidence="6 11" id="KW-0695">RNA-directed DNA polymerase</keyword>
<organism evidence="11 12">
    <name type="scientific">Paenibacillus polymyxa</name>
    <name type="common">Bacillus polymyxa</name>
    <dbReference type="NCBI Taxonomy" id="1406"/>
    <lineage>
        <taxon>Bacteria</taxon>
        <taxon>Bacillati</taxon>
        <taxon>Bacillota</taxon>
        <taxon>Bacilli</taxon>
        <taxon>Bacillales</taxon>
        <taxon>Paenibacillaceae</taxon>
        <taxon>Paenibacillus</taxon>
    </lineage>
</organism>
<comment type="catalytic activity">
    <reaction evidence="9">
        <text>DNA(n) + a 2'-deoxyribonucleoside 5'-triphosphate = DNA(n+1) + diphosphate</text>
        <dbReference type="Rhea" id="RHEA:22508"/>
        <dbReference type="Rhea" id="RHEA-COMP:17339"/>
        <dbReference type="Rhea" id="RHEA-COMP:17340"/>
        <dbReference type="ChEBI" id="CHEBI:33019"/>
        <dbReference type="ChEBI" id="CHEBI:61560"/>
        <dbReference type="ChEBI" id="CHEBI:173112"/>
        <dbReference type="EC" id="2.7.7.49"/>
    </reaction>
</comment>
<dbReference type="InterPro" id="IPR043128">
    <property type="entry name" value="Rev_trsase/Diguanyl_cyclase"/>
</dbReference>
<dbReference type="GeneID" id="93347419"/>
<dbReference type="Gene3D" id="3.30.70.270">
    <property type="match status" value="1"/>
</dbReference>
<dbReference type="Pfam" id="PF00078">
    <property type="entry name" value="RVT_1"/>
    <property type="match status" value="1"/>
</dbReference>
<dbReference type="AlphaFoldDB" id="A0A378Y4G0"/>
<dbReference type="GO" id="GO:0051607">
    <property type="term" value="P:defense response to virus"/>
    <property type="evidence" value="ECO:0007669"/>
    <property type="project" value="UniProtKB-KW"/>
</dbReference>
<keyword evidence="5" id="KW-0460">Magnesium</keyword>
<evidence type="ECO:0000256" key="3">
    <source>
        <dbReference type="ARBA" id="ARBA00022695"/>
    </source>
</evidence>
<dbReference type="PANTHER" id="PTHR34047">
    <property type="entry name" value="NUCLEAR INTRON MATURASE 1, MITOCHONDRIAL-RELATED"/>
    <property type="match status" value="1"/>
</dbReference>
<protein>
    <recommendedName>
        <fullName evidence="1">RNA-directed DNA polymerase</fullName>
        <ecNumber evidence="1">2.7.7.49</ecNumber>
    </recommendedName>
</protein>
<dbReference type="CDD" id="cd03487">
    <property type="entry name" value="RT_Bac_retron_II"/>
    <property type="match status" value="1"/>
</dbReference>
<dbReference type="PROSITE" id="PS50878">
    <property type="entry name" value="RT_POL"/>
    <property type="match status" value="1"/>
</dbReference>
<name>A0A378Y4G0_PAEPO</name>
<accession>A0A378Y4G0</accession>
<dbReference type="InterPro" id="IPR043502">
    <property type="entry name" value="DNA/RNA_pol_sf"/>
</dbReference>
<reference evidence="11 12" key="1">
    <citation type="submission" date="2018-06" db="EMBL/GenBank/DDBJ databases">
        <authorList>
            <consortium name="Pathogen Informatics"/>
            <person name="Doyle S."/>
        </authorList>
    </citation>
    <scope>NUCLEOTIDE SEQUENCE [LARGE SCALE GENOMIC DNA]</scope>
    <source>
        <strain evidence="11 12">NCTC10343</strain>
    </source>
</reference>
<gene>
    <name evidence="11" type="ORF">NCTC10343_04094</name>
</gene>
<dbReference type="RefSeq" id="WP_019688223.1">
    <property type="nucleotide sequence ID" value="NZ_CP036496.1"/>
</dbReference>
<sequence length="340" mass="39839">MRIESLSKFEKKVLRDSVSHYVDLLTEEQLLTAYYTKIIKKKDKSDRVIHCIDNEHLIYKIQKQLKNNFLDFIPLSNCAYGYVKGKSYYDYLKPHVKHGYYMKLDIKDFFHSIKEKELREVLKYYVDDVSINESLTILDFITKVVTVNEFLPQGAVTSPVLSNIYFRFLDIRISRYCRKFGINYTRYVDDLLFSSDNLFIHKRVFINGITKILKSQGFQLNPKKVRKTKSEISLNGFVVGENIRLSRKKTAIISSLIYYYQCSPNKTLEELLTEVEKNLEIKIKISNLHNFLAGYRSFLLGLLPFDSVGVLPEVITRTDKKILYKINEIEKILDLTAANI</sequence>
<keyword evidence="3 11" id="KW-0548">Nucleotidyltransferase</keyword>
<dbReference type="InterPro" id="IPR000123">
    <property type="entry name" value="Reverse_transcriptase_msDNA"/>
</dbReference>
<evidence type="ECO:0000256" key="9">
    <source>
        <dbReference type="ARBA" id="ARBA00048173"/>
    </source>
</evidence>
<dbReference type="InterPro" id="IPR000477">
    <property type="entry name" value="RT_dom"/>
</dbReference>
<keyword evidence="2 11" id="KW-0808">Transferase</keyword>
<proteinExistence type="inferred from homology"/>
<evidence type="ECO:0000256" key="5">
    <source>
        <dbReference type="ARBA" id="ARBA00022842"/>
    </source>
</evidence>
<evidence type="ECO:0000259" key="10">
    <source>
        <dbReference type="PROSITE" id="PS50878"/>
    </source>
</evidence>
<keyword evidence="4" id="KW-0479">Metal-binding</keyword>
<evidence type="ECO:0000313" key="12">
    <source>
        <dbReference type="Proteomes" id="UP000254400"/>
    </source>
</evidence>
<evidence type="ECO:0000256" key="7">
    <source>
        <dbReference type="ARBA" id="ARBA00023118"/>
    </source>
</evidence>
<dbReference type="GO" id="GO:0046872">
    <property type="term" value="F:metal ion binding"/>
    <property type="evidence" value="ECO:0007669"/>
    <property type="project" value="UniProtKB-KW"/>
</dbReference>
<evidence type="ECO:0000313" key="11">
    <source>
        <dbReference type="EMBL" id="SUA71207.1"/>
    </source>
</evidence>
<dbReference type="SUPFAM" id="SSF56672">
    <property type="entry name" value="DNA/RNA polymerases"/>
    <property type="match status" value="1"/>
</dbReference>
<dbReference type="PRINTS" id="PR00866">
    <property type="entry name" value="RNADNAPOLMS"/>
</dbReference>
<keyword evidence="7" id="KW-0051">Antiviral defense</keyword>